<dbReference type="AlphaFoldDB" id="A0A2W5KP82"/>
<dbReference type="EC" id="2.7.7.65" evidence="1"/>
<dbReference type="GO" id="GO:0043709">
    <property type="term" value="P:cell adhesion involved in single-species biofilm formation"/>
    <property type="evidence" value="ECO:0007669"/>
    <property type="project" value="TreeGrafter"/>
</dbReference>
<keyword evidence="3" id="KW-0812">Transmembrane</keyword>
<feature type="transmembrane region" description="Helical" evidence="3">
    <location>
        <begin position="6"/>
        <end position="24"/>
    </location>
</feature>
<dbReference type="Proteomes" id="UP000249577">
    <property type="component" value="Unassembled WGS sequence"/>
</dbReference>
<comment type="caution">
    <text evidence="5">The sequence shown here is derived from an EMBL/GenBank/DDBJ whole genome shotgun (WGS) entry which is preliminary data.</text>
</comment>
<reference evidence="5 6" key="1">
    <citation type="submission" date="2017-08" db="EMBL/GenBank/DDBJ databases">
        <title>Infants hospitalized years apart are colonized by the same room-sourced microbial strains.</title>
        <authorList>
            <person name="Brooks B."/>
            <person name="Olm M.R."/>
            <person name="Firek B.A."/>
            <person name="Baker R."/>
            <person name="Thomas B.C."/>
            <person name="Morowitz M.J."/>
            <person name="Banfield J.F."/>
        </authorList>
    </citation>
    <scope>NUCLEOTIDE SEQUENCE [LARGE SCALE GENOMIC DNA]</scope>
    <source>
        <strain evidence="5">S2_005_003_R2_43</strain>
    </source>
</reference>
<name>A0A2W5KP82_ANCNO</name>
<feature type="domain" description="GGDEF" evidence="4">
    <location>
        <begin position="284"/>
        <end position="415"/>
    </location>
</feature>
<dbReference type="GO" id="GO:0005886">
    <property type="term" value="C:plasma membrane"/>
    <property type="evidence" value="ECO:0007669"/>
    <property type="project" value="TreeGrafter"/>
</dbReference>
<evidence type="ECO:0000313" key="6">
    <source>
        <dbReference type="Proteomes" id="UP000249577"/>
    </source>
</evidence>
<dbReference type="SMART" id="SM00267">
    <property type="entry name" value="GGDEF"/>
    <property type="match status" value="1"/>
</dbReference>
<dbReference type="InterPro" id="IPR000160">
    <property type="entry name" value="GGDEF_dom"/>
</dbReference>
<dbReference type="PANTHER" id="PTHR45138:SF9">
    <property type="entry name" value="DIGUANYLATE CYCLASE DGCM-RELATED"/>
    <property type="match status" value="1"/>
</dbReference>
<feature type="transmembrane region" description="Helical" evidence="3">
    <location>
        <begin position="130"/>
        <end position="151"/>
    </location>
</feature>
<dbReference type="Pfam" id="PF00990">
    <property type="entry name" value="GGDEF"/>
    <property type="match status" value="1"/>
</dbReference>
<dbReference type="GO" id="GO:0052621">
    <property type="term" value="F:diguanylate cyclase activity"/>
    <property type="evidence" value="ECO:0007669"/>
    <property type="project" value="UniProtKB-EC"/>
</dbReference>
<dbReference type="EMBL" id="QFPN01000003">
    <property type="protein sequence ID" value="PZQ17278.1"/>
    <property type="molecule type" value="Genomic_DNA"/>
</dbReference>
<feature type="transmembrane region" description="Helical" evidence="3">
    <location>
        <begin position="31"/>
        <end position="53"/>
    </location>
</feature>
<evidence type="ECO:0000313" key="5">
    <source>
        <dbReference type="EMBL" id="PZQ17278.1"/>
    </source>
</evidence>
<feature type="transmembrane region" description="Helical" evidence="3">
    <location>
        <begin position="91"/>
        <end position="110"/>
    </location>
</feature>
<dbReference type="FunFam" id="3.30.70.270:FF:000001">
    <property type="entry name" value="Diguanylate cyclase domain protein"/>
    <property type="match status" value="1"/>
</dbReference>
<keyword evidence="3" id="KW-1133">Transmembrane helix</keyword>
<dbReference type="PROSITE" id="PS50887">
    <property type="entry name" value="GGDEF"/>
    <property type="match status" value="1"/>
</dbReference>
<protein>
    <recommendedName>
        <fullName evidence="1">diguanylate cyclase</fullName>
        <ecNumber evidence="1">2.7.7.65</ecNumber>
    </recommendedName>
</protein>
<feature type="transmembrane region" description="Helical" evidence="3">
    <location>
        <begin position="59"/>
        <end position="79"/>
    </location>
</feature>
<feature type="transmembrane region" description="Helical" evidence="3">
    <location>
        <begin position="163"/>
        <end position="189"/>
    </location>
</feature>
<evidence type="ECO:0000256" key="3">
    <source>
        <dbReference type="SAM" id="Phobius"/>
    </source>
</evidence>
<dbReference type="InterPro" id="IPR043128">
    <property type="entry name" value="Rev_trsase/Diguanyl_cyclase"/>
</dbReference>
<dbReference type="SUPFAM" id="SSF55073">
    <property type="entry name" value="Nucleotide cyclase"/>
    <property type="match status" value="1"/>
</dbReference>
<comment type="catalytic activity">
    <reaction evidence="2">
        <text>2 GTP = 3',3'-c-di-GMP + 2 diphosphate</text>
        <dbReference type="Rhea" id="RHEA:24898"/>
        <dbReference type="ChEBI" id="CHEBI:33019"/>
        <dbReference type="ChEBI" id="CHEBI:37565"/>
        <dbReference type="ChEBI" id="CHEBI:58805"/>
        <dbReference type="EC" id="2.7.7.65"/>
    </reaction>
</comment>
<dbReference type="Pfam" id="PF20973">
    <property type="entry name" value="VUPS"/>
    <property type="match status" value="1"/>
</dbReference>
<proteinExistence type="predicted"/>
<dbReference type="Gene3D" id="3.30.70.270">
    <property type="match status" value="1"/>
</dbReference>
<dbReference type="InterPro" id="IPR029787">
    <property type="entry name" value="Nucleotide_cyclase"/>
</dbReference>
<evidence type="ECO:0000259" key="4">
    <source>
        <dbReference type="PROSITE" id="PS50887"/>
    </source>
</evidence>
<accession>A0A2W5KP82</accession>
<dbReference type="GO" id="GO:1902201">
    <property type="term" value="P:negative regulation of bacterial-type flagellum-dependent cell motility"/>
    <property type="evidence" value="ECO:0007669"/>
    <property type="project" value="TreeGrafter"/>
</dbReference>
<organism evidence="5 6">
    <name type="scientific">Ancylobacter novellus</name>
    <name type="common">Thiobacillus novellus</name>
    <dbReference type="NCBI Taxonomy" id="921"/>
    <lineage>
        <taxon>Bacteria</taxon>
        <taxon>Pseudomonadati</taxon>
        <taxon>Pseudomonadota</taxon>
        <taxon>Alphaproteobacteria</taxon>
        <taxon>Hyphomicrobiales</taxon>
        <taxon>Xanthobacteraceae</taxon>
        <taxon>Ancylobacter</taxon>
    </lineage>
</organism>
<dbReference type="CDD" id="cd01949">
    <property type="entry name" value="GGDEF"/>
    <property type="match status" value="1"/>
</dbReference>
<dbReference type="NCBIfam" id="TIGR00254">
    <property type="entry name" value="GGDEF"/>
    <property type="match status" value="1"/>
</dbReference>
<keyword evidence="3" id="KW-0472">Membrane</keyword>
<evidence type="ECO:0000256" key="1">
    <source>
        <dbReference type="ARBA" id="ARBA00012528"/>
    </source>
</evidence>
<dbReference type="InterPro" id="IPR048533">
    <property type="entry name" value="VUPS"/>
</dbReference>
<dbReference type="PANTHER" id="PTHR45138">
    <property type="entry name" value="REGULATORY COMPONENTS OF SENSORY TRANSDUCTION SYSTEM"/>
    <property type="match status" value="1"/>
</dbReference>
<evidence type="ECO:0000256" key="2">
    <source>
        <dbReference type="ARBA" id="ARBA00034247"/>
    </source>
</evidence>
<feature type="transmembrane region" description="Helical" evidence="3">
    <location>
        <begin position="201"/>
        <end position="222"/>
    </location>
</feature>
<gene>
    <name evidence="5" type="ORF">DI565_06840</name>
</gene>
<sequence length="417" mass="46058">MDGVALLSFQALLYFGVMAALLSARKTYGVGLFVCALGVMHFLETYLAAVFFIELPFGLLSPGSTVLFSGKLMMFLMLYIREDAEVARQPIYGLLIGNLLLVALALVLRLHTDVVHMPGYAPDLKFLDQIGLLMVWGTLLLFVDCILLILLYERLSRVFRRNVVASAFVGAAVVLTFDQFAFFPVLHWVTGTPFSALTGGWFAKLGAAGLYSVMMGVYLAAFEPTDRPRRPRPLRDVFQALTYRGRYEDLLQRSLTDELTGVKNRAAFEQLCRDWVERPSIDGLPVAIAMADVDRFKAVNDELGHAAGDEVLRAVGAAFEAHVREHDLVFRYGGEEFALMFRGLSHREAVEVAERLRVAVSEEVGRVCGRRVTLSVGVASSAFGAGDLRGLLGKADERLYEAKRQGRDRVVGEFGSA</sequence>
<dbReference type="InterPro" id="IPR050469">
    <property type="entry name" value="Diguanylate_Cyclase"/>
</dbReference>